<comment type="subcellular location">
    <subcellularLocation>
        <location evidence="1">Cell membrane</location>
        <topology evidence="1">Multi-pass membrane protein</topology>
    </subcellularLocation>
</comment>
<reference evidence="8 9" key="1">
    <citation type="submission" date="2016-12" db="EMBL/GenBank/DDBJ databases">
        <title>Thioflexothrix psekupsii D3 genome sequencing and assembly.</title>
        <authorList>
            <person name="Fomenkov A."/>
            <person name="Vincze T."/>
            <person name="Grabovich M."/>
            <person name="Anton B.P."/>
            <person name="Dubinina G."/>
            <person name="Orlova M."/>
            <person name="Belousova E."/>
            <person name="Roberts R.J."/>
        </authorList>
    </citation>
    <scope>NUCLEOTIDE SEQUENCE [LARGE SCALE GENOMIC DNA]</scope>
    <source>
        <strain evidence="8">D3</strain>
    </source>
</reference>
<dbReference type="GO" id="GO:0005886">
    <property type="term" value="C:plasma membrane"/>
    <property type="evidence" value="ECO:0007669"/>
    <property type="project" value="UniProtKB-SubCell"/>
</dbReference>
<keyword evidence="2" id="KW-0813">Transport</keyword>
<proteinExistence type="predicted"/>
<dbReference type="InterPro" id="IPR002751">
    <property type="entry name" value="CbiM/NikMN"/>
</dbReference>
<accession>A0A251X8T0</accession>
<evidence type="ECO:0000256" key="5">
    <source>
        <dbReference type="ARBA" id="ARBA00022989"/>
    </source>
</evidence>
<keyword evidence="6 7" id="KW-0472">Membrane</keyword>
<gene>
    <name evidence="8" type="ORF">TPSD3_07015</name>
</gene>
<keyword evidence="9" id="KW-1185">Reference proteome</keyword>
<evidence type="ECO:0000313" key="9">
    <source>
        <dbReference type="Proteomes" id="UP000194798"/>
    </source>
</evidence>
<feature type="transmembrane region" description="Helical" evidence="7">
    <location>
        <begin position="104"/>
        <end position="133"/>
    </location>
</feature>
<dbReference type="OrthoDB" id="5297929at2"/>
<feature type="transmembrane region" description="Helical" evidence="7">
    <location>
        <begin position="12"/>
        <end position="31"/>
    </location>
</feature>
<dbReference type="RefSeq" id="WP_086487866.1">
    <property type="nucleotide sequence ID" value="NZ_MSLT01000012.1"/>
</dbReference>
<evidence type="ECO:0000313" key="8">
    <source>
        <dbReference type="EMBL" id="OUD14083.1"/>
    </source>
</evidence>
<evidence type="ECO:0000256" key="2">
    <source>
        <dbReference type="ARBA" id="ARBA00022448"/>
    </source>
</evidence>
<evidence type="ECO:0000256" key="3">
    <source>
        <dbReference type="ARBA" id="ARBA00022475"/>
    </source>
</evidence>
<evidence type="ECO:0000256" key="7">
    <source>
        <dbReference type="SAM" id="Phobius"/>
    </source>
</evidence>
<organism evidence="8 9">
    <name type="scientific">Thioflexithrix psekupsensis</name>
    <dbReference type="NCBI Taxonomy" id="1570016"/>
    <lineage>
        <taxon>Bacteria</taxon>
        <taxon>Pseudomonadati</taxon>
        <taxon>Pseudomonadota</taxon>
        <taxon>Gammaproteobacteria</taxon>
        <taxon>Thiotrichales</taxon>
        <taxon>Thioflexithrix</taxon>
    </lineage>
</organism>
<keyword evidence="3" id="KW-1003">Cell membrane</keyword>
<evidence type="ECO:0000256" key="6">
    <source>
        <dbReference type="ARBA" id="ARBA00023136"/>
    </source>
</evidence>
<feature type="transmembrane region" description="Helical" evidence="7">
    <location>
        <begin position="180"/>
        <end position="203"/>
    </location>
</feature>
<sequence length="220" mass="25158">MNFSPTFFPEMGLWLGTLLYLPILLWAIWQAPWARLRDACDAHVWLGSCVVLWLAWRLSAGITPGMEFHLLLMTTVTLMFGLPFAILSASVAQLTLVLEGAASLYGYPLTVLINGVVPALITYVIYWLAYWWFPRHFFIYIYITAFVGAAIAMLMNRLLGLSLLLISDTYQLSQLGEQPLFIIVMLFPEAFINGLLMTIFVVYRPQWVSSFNDEQYLRNK</sequence>
<protein>
    <recommendedName>
        <fullName evidence="10">Molecular chaperone DnaJ</fullName>
    </recommendedName>
</protein>
<name>A0A251X8T0_9GAMM</name>
<feature type="transmembrane region" description="Helical" evidence="7">
    <location>
        <begin position="43"/>
        <end position="62"/>
    </location>
</feature>
<dbReference type="Pfam" id="PF01891">
    <property type="entry name" value="CbiM"/>
    <property type="match status" value="1"/>
</dbReference>
<dbReference type="Proteomes" id="UP000194798">
    <property type="component" value="Unassembled WGS sequence"/>
</dbReference>
<dbReference type="AlphaFoldDB" id="A0A251X8T0"/>
<keyword evidence="4 7" id="KW-0812">Transmembrane</keyword>
<keyword evidence="5 7" id="KW-1133">Transmembrane helix</keyword>
<dbReference type="GO" id="GO:0000041">
    <property type="term" value="P:transition metal ion transport"/>
    <property type="evidence" value="ECO:0007669"/>
    <property type="project" value="InterPro"/>
</dbReference>
<dbReference type="Gene3D" id="1.10.1760.20">
    <property type="match status" value="1"/>
</dbReference>
<comment type="caution">
    <text evidence="8">The sequence shown here is derived from an EMBL/GenBank/DDBJ whole genome shotgun (WGS) entry which is preliminary data.</text>
</comment>
<evidence type="ECO:0008006" key="10">
    <source>
        <dbReference type="Google" id="ProtNLM"/>
    </source>
</evidence>
<feature type="transmembrane region" description="Helical" evidence="7">
    <location>
        <begin position="68"/>
        <end position="92"/>
    </location>
</feature>
<evidence type="ECO:0000256" key="1">
    <source>
        <dbReference type="ARBA" id="ARBA00004651"/>
    </source>
</evidence>
<evidence type="ECO:0000256" key="4">
    <source>
        <dbReference type="ARBA" id="ARBA00022692"/>
    </source>
</evidence>
<dbReference type="EMBL" id="MSLT01000012">
    <property type="protein sequence ID" value="OUD14083.1"/>
    <property type="molecule type" value="Genomic_DNA"/>
</dbReference>
<feature type="transmembrane region" description="Helical" evidence="7">
    <location>
        <begin position="139"/>
        <end position="159"/>
    </location>
</feature>